<dbReference type="Proteomes" id="UP000688137">
    <property type="component" value="Unassembled WGS sequence"/>
</dbReference>
<sequence length="222" mass="26444">MNNSFSAEAQSYQVRSVTTGQNIQRTSNGEFQDAVQRYELRRSSKPRQTQNNQQTTVITSKYVQMDNEGRNNNYDLEASRQSQRVLEKYQMNNQNSYYEVNRQSVKEVMDKYKRGRGTTTSQLQTTEVKYSAIPQPQYEQFQQKETVFEGRNSRYVEEQDYSQEKQMTLNYNTIQTNQQVYEVDYEQIKEDCQISDLYRRPQREDDEQVDLLDSDYVSCNIF</sequence>
<proteinExistence type="predicted"/>
<feature type="compositionally biased region" description="Polar residues" evidence="1">
    <location>
        <begin position="1"/>
        <end position="30"/>
    </location>
</feature>
<dbReference type="EMBL" id="CAJJDM010000037">
    <property type="protein sequence ID" value="CAD8066128.1"/>
    <property type="molecule type" value="Genomic_DNA"/>
</dbReference>
<organism evidence="2 3">
    <name type="scientific">Paramecium primaurelia</name>
    <dbReference type="NCBI Taxonomy" id="5886"/>
    <lineage>
        <taxon>Eukaryota</taxon>
        <taxon>Sar</taxon>
        <taxon>Alveolata</taxon>
        <taxon>Ciliophora</taxon>
        <taxon>Intramacronucleata</taxon>
        <taxon>Oligohymenophorea</taxon>
        <taxon>Peniculida</taxon>
        <taxon>Parameciidae</taxon>
        <taxon>Paramecium</taxon>
    </lineage>
</organism>
<dbReference type="AlphaFoldDB" id="A0A8S1LDG5"/>
<reference evidence="2" key="1">
    <citation type="submission" date="2021-01" db="EMBL/GenBank/DDBJ databases">
        <authorList>
            <consortium name="Genoscope - CEA"/>
            <person name="William W."/>
        </authorList>
    </citation>
    <scope>NUCLEOTIDE SEQUENCE</scope>
</reference>
<accession>A0A8S1LDG5</accession>
<comment type="caution">
    <text evidence="2">The sequence shown here is derived from an EMBL/GenBank/DDBJ whole genome shotgun (WGS) entry which is preliminary data.</text>
</comment>
<protein>
    <submittedName>
        <fullName evidence="2">Uncharacterized protein</fullName>
    </submittedName>
</protein>
<evidence type="ECO:0000256" key="1">
    <source>
        <dbReference type="SAM" id="MobiDB-lite"/>
    </source>
</evidence>
<dbReference type="OMA" id="DYVSCNM"/>
<gene>
    <name evidence="2" type="ORF">PPRIM_AZ9-3.1.T0380283</name>
</gene>
<evidence type="ECO:0000313" key="2">
    <source>
        <dbReference type="EMBL" id="CAD8066128.1"/>
    </source>
</evidence>
<keyword evidence="3" id="KW-1185">Reference proteome</keyword>
<feature type="region of interest" description="Disordered" evidence="1">
    <location>
        <begin position="1"/>
        <end position="32"/>
    </location>
</feature>
<evidence type="ECO:0000313" key="3">
    <source>
        <dbReference type="Proteomes" id="UP000688137"/>
    </source>
</evidence>
<name>A0A8S1LDG5_PARPR</name>